<keyword evidence="2" id="KW-0808">Transferase</keyword>
<evidence type="ECO:0000256" key="8">
    <source>
        <dbReference type="ARBA" id="ARBA00034120"/>
    </source>
</evidence>
<dbReference type="PRINTS" id="PR00866">
    <property type="entry name" value="RNADNAPOLMS"/>
</dbReference>
<feature type="transmembrane region" description="Helical" evidence="10">
    <location>
        <begin position="61"/>
        <end position="83"/>
    </location>
</feature>
<evidence type="ECO:0000256" key="5">
    <source>
        <dbReference type="ARBA" id="ARBA00022842"/>
    </source>
</evidence>
<keyword evidence="13" id="KW-1185">Reference proteome</keyword>
<dbReference type="CDD" id="cd03487">
    <property type="entry name" value="RT_Bac_retron_II"/>
    <property type="match status" value="1"/>
</dbReference>
<evidence type="ECO:0000256" key="2">
    <source>
        <dbReference type="ARBA" id="ARBA00022679"/>
    </source>
</evidence>
<keyword evidence="10" id="KW-0472">Membrane</keyword>
<dbReference type="Pfam" id="PF00078">
    <property type="entry name" value="RVT_1"/>
    <property type="match status" value="1"/>
</dbReference>
<gene>
    <name evidence="12" type="ORF">LzC2_15870</name>
</gene>
<dbReference type="EC" id="2.7.7.49" evidence="1"/>
<keyword evidence="10" id="KW-0812">Transmembrane</keyword>
<dbReference type="InterPro" id="IPR051083">
    <property type="entry name" value="GrpII_Intron_Splice-Mob/Def"/>
</dbReference>
<keyword evidence="4" id="KW-0479">Metal-binding</keyword>
<keyword evidence="7" id="KW-0051">Antiviral defense</keyword>
<dbReference type="PANTHER" id="PTHR34047">
    <property type="entry name" value="NUCLEAR INTRON MATURASE 1, MITOCHONDRIAL-RELATED"/>
    <property type="match status" value="1"/>
</dbReference>
<dbReference type="InterPro" id="IPR000477">
    <property type="entry name" value="RT_dom"/>
</dbReference>
<proteinExistence type="inferred from homology"/>
<evidence type="ECO:0000256" key="10">
    <source>
        <dbReference type="SAM" id="Phobius"/>
    </source>
</evidence>
<keyword evidence="6" id="KW-0695">RNA-directed DNA polymerase</keyword>
<name>A0ABX1VEN8_9PLAN</name>
<feature type="domain" description="Reverse transcriptase" evidence="11">
    <location>
        <begin position="118"/>
        <end position="337"/>
    </location>
</feature>
<accession>A0ABX1VEN8</accession>
<comment type="similarity">
    <text evidence="8">Belongs to the bacterial reverse transcriptase family.</text>
</comment>
<dbReference type="EMBL" id="WTPX01000039">
    <property type="protein sequence ID" value="NNJ25516.1"/>
    <property type="molecule type" value="Genomic_DNA"/>
</dbReference>
<dbReference type="InterPro" id="IPR043502">
    <property type="entry name" value="DNA/RNA_pol_sf"/>
</dbReference>
<dbReference type="SUPFAM" id="SSF56672">
    <property type="entry name" value="DNA/RNA polymerases"/>
    <property type="match status" value="1"/>
</dbReference>
<protein>
    <recommendedName>
        <fullName evidence="1">RNA-directed DNA polymerase</fullName>
        <ecNumber evidence="1">2.7.7.49</ecNumber>
    </recommendedName>
</protein>
<feature type="transmembrane region" description="Helical" evidence="10">
    <location>
        <begin position="29"/>
        <end position="55"/>
    </location>
</feature>
<evidence type="ECO:0000256" key="1">
    <source>
        <dbReference type="ARBA" id="ARBA00012493"/>
    </source>
</evidence>
<dbReference type="PANTHER" id="PTHR34047:SF7">
    <property type="entry name" value="RNA-DIRECTED DNA POLYMERASE"/>
    <property type="match status" value="1"/>
</dbReference>
<evidence type="ECO:0000256" key="6">
    <source>
        <dbReference type="ARBA" id="ARBA00022918"/>
    </source>
</evidence>
<evidence type="ECO:0000256" key="9">
    <source>
        <dbReference type="ARBA" id="ARBA00048173"/>
    </source>
</evidence>
<dbReference type="Gene3D" id="3.30.70.270">
    <property type="match status" value="1"/>
</dbReference>
<evidence type="ECO:0000256" key="7">
    <source>
        <dbReference type="ARBA" id="ARBA00023118"/>
    </source>
</evidence>
<dbReference type="InterPro" id="IPR000123">
    <property type="entry name" value="Reverse_transcriptase_msDNA"/>
</dbReference>
<organism evidence="12 13">
    <name type="scientific">Alienimonas chondri</name>
    <dbReference type="NCBI Taxonomy" id="2681879"/>
    <lineage>
        <taxon>Bacteria</taxon>
        <taxon>Pseudomonadati</taxon>
        <taxon>Planctomycetota</taxon>
        <taxon>Planctomycetia</taxon>
        <taxon>Planctomycetales</taxon>
        <taxon>Planctomycetaceae</taxon>
        <taxon>Alienimonas</taxon>
    </lineage>
</organism>
<comment type="catalytic activity">
    <reaction evidence="9">
        <text>DNA(n) + a 2'-deoxyribonucleoside 5'-triphosphate = DNA(n+1) + diphosphate</text>
        <dbReference type="Rhea" id="RHEA:22508"/>
        <dbReference type="Rhea" id="RHEA-COMP:17339"/>
        <dbReference type="Rhea" id="RHEA-COMP:17340"/>
        <dbReference type="ChEBI" id="CHEBI:33019"/>
        <dbReference type="ChEBI" id="CHEBI:61560"/>
        <dbReference type="ChEBI" id="CHEBI:173112"/>
        <dbReference type="EC" id="2.7.7.49"/>
    </reaction>
</comment>
<evidence type="ECO:0000313" key="12">
    <source>
        <dbReference type="EMBL" id="NNJ25516.1"/>
    </source>
</evidence>
<keyword evidence="3" id="KW-0548">Nucleotidyltransferase</keyword>
<sequence>MNDGAAYGRMDRHEVEPAPIRPYSAWRDLIALLLTGCGCFSILFVLGLTAAMFGPPLAQRIAPWLTVPILFAIGINLAQWYFFKRLKRVDRYSLFRAKHRIRAARGKGMDIEELARRCGLTTHLLQNHEPKYREAEIPKRSGGVRRLHIPDPATMDLQRTLLRKVLAKLHADPAACGFEKGKGIVDHAAPHVGRAVVITCDLKDFFPSVTAKSVDYYFRRIGWNAEAAALLTRLTTHAGEGGEPGLPQGAPTSPRLSNLLMHGVDYALAKSAARRGFRYTRYADDLAFSSAEDDSQAVRELLQQIDRVVKRAGFRLNPRKTRILRQHQRQMICGLVVNDRLNLPRKVRRELRAALHRRRTGMHATYTDEQLAGWAGVLTMVARGPRAEPGVPRGVG</sequence>
<dbReference type="PROSITE" id="PS50878">
    <property type="entry name" value="RT_POL"/>
    <property type="match status" value="1"/>
</dbReference>
<evidence type="ECO:0000313" key="13">
    <source>
        <dbReference type="Proteomes" id="UP000609651"/>
    </source>
</evidence>
<keyword evidence="10" id="KW-1133">Transmembrane helix</keyword>
<dbReference type="InterPro" id="IPR043128">
    <property type="entry name" value="Rev_trsase/Diguanyl_cyclase"/>
</dbReference>
<evidence type="ECO:0000256" key="4">
    <source>
        <dbReference type="ARBA" id="ARBA00022723"/>
    </source>
</evidence>
<keyword evidence="5" id="KW-0460">Magnesium</keyword>
<reference evidence="12 13" key="1">
    <citation type="journal article" date="2020" name="Syst. Appl. Microbiol.">
        <title>Alienimonas chondri sp. nov., a novel planctomycete isolated from the biofilm of the red alga Chondrus crispus.</title>
        <authorList>
            <person name="Vitorino I."/>
            <person name="Albuquerque L."/>
            <person name="Wiegand S."/>
            <person name="Kallscheuer N."/>
            <person name="da Costa M.S."/>
            <person name="Lobo-da-Cunha A."/>
            <person name="Jogler C."/>
            <person name="Lage O.M."/>
        </authorList>
    </citation>
    <scope>NUCLEOTIDE SEQUENCE [LARGE SCALE GENOMIC DNA]</scope>
    <source>
        <strain evidence="12 13">LzC2</strain>
    </source>
</reference>
<evidence type="ECO:0000259" key="11">
    <source>
        <dbReference type="PROSITE" id="PS50878"/>
    </source>
</evidence>
<comment type="caution">
    <text evidence="12">The sequence shown here is derived from an EMBL/GenBank/DDBJ whole genome shotgun (WGS) entry which is preliminary data.</text>
</comment>
<dbReference type="Proteomes" id="UP000609651">
    <property type="component" value="Unassembled WGS sequence"/>
</dbReference>
<evidence type="ECO:0000256" key="3">
    <source>
        <dbReference type="ARBA" id="ARBA00022695"/>
    </source>
</evidence>